<keyword evidence="10 14" id="KW-0482">Metalloprotease</keyword>
<dbReference type="GO" id="GO:0006508">
    <property type="term" value="P:proteolysis"/>
    <property type="evidence" value="ECO:0007669"/>
    <property type="project" value="UniProtKB-KW"/>
</dbReference>
<dbReference type="InterPro" id="IPR008915">
    <property type="entry name" value="Peptidase_M50"/>
</dbReference>
<feature type="transmembrane region" description="Helical" evidence="12">
    <location>
        <begin position="147"/>
        <end position="166"/>
    </location>
</feature>
<dbReference type="GO" id="GO:0016020">
    <property type="term" value="C:membrane"/>
    <property type="evidence" value="ECO:0007669"/>
    <property type="project" value="UniProtKB-SubCell"/>
</dbReference>
<reference evidence="14 16" key="1">
    <citation type="submission" date="2014-07" db="EMBL/GenBank/DDBJ databases">
        <title>Draft genome of Clostridium sulfidigenes 113A isolated from sediments associated with methane hydrate from Krishna Godavari basin.</title>
        <authorList>
            <person name="Honkalas V.S."/>
            <person name="Dabir A.P."/>
            <person name="Arora P."/>
            <person name="Dhakephalkar P.K."/>
        </authorList>
    </citation>
    <scope>NUCLEOTIDE SEQUENCE [LARGE SCALE GENOMIC DNA]</scope>
    <source>
        <strain evidence="14 16">113A</strain>
    </source>
</reference>
<dbReference type="EMBL" id="JPMD01000001">
    <property type="protein sequence ID" value="KEZ88626.1"/>
    <property type="molecule type" value="Genomic_DNA"/>
</dbReference>
<keyword evidence="9 12" id="KW-1133">Transmembrane helix</keyword>
<dbReference type="PANTHER" id="PTHR39188:SF3">
    <property type="entry name" value="STAGE IV SPORULATION PROTEIN FB"/>
    <property type="match status" value="1"/>
</dbReference>
<keyword evidence="5 12" id="KW-0812">Transmembrane</keyword>
<keyword evidence="11 12" id="KW-0472">Membrane</keyword>
<evidence type="ECO:0000256" key="1">
    <source>
        <dbReference type="ARBA" id="ARBA00001947"/>
    </source>
</evidence>
<dbReference type="InterPro" id="IPR046342">
    <property type="entry name" value="CBS_dom_sf"/>
</dbReference>
<protein>
    <submittedName>
        <fullName evidence="14">Metalloprotease</fullName>
    </submittedName>
</protein>
<evidence type="ECO:0000256" key="12">
    <source>
        <dbReference type="SAM" id="Phobius"/>
    </source>
</evidence>
<accession>A0A084JI42</accession>
<evidence type="ECO:0000256" key="5">
    <source>
        <dbReference type="ARBA" id="ARBA00022692"/>
    </source>
</evidence>
<dbReference type="GO" id="GO:0046872">
    <property type="term" value="F:metal ion binding"/>
    <property type="evidence" value="ECO:0007669"/>
    <property type="project" value="UniProtKB-KW"/>
</dbReference>
<reference evidence="15" key="2">
    <citation type="submission" date="2019-04" db="EMBL/GenBank/DDBJ databases">
        <title>Evolution of Biomass-Degrading Anaerobic Consortia Revealed by Metagenomics.</title>
        <authorList>
            <person name="Peng X."/>
        </authorList>
    </citation>
    <scope>NUCLEOTIDE SEQUENCE</scope>
    <source>
        <strain evidence="15">SIG254</strain>
    </source>
</reference>
<evidence type="ECO:0000256" key="10">
    <source>
        <dbReference type="ARBA" id="ARBA00023049"/>
    </source>
</evidence>
<evidence type="ECO:0000256" key="6">
    <source>
        <dbReference type="ARBA" id="ARBA00022723"/>
    </source>
</evidence>
<evidence type="ECO:0000259" key="13">
    <source>
        <dbReference type="Pfam" id="PF02163"/>
    </source>
</evidence>
<keyword evidence="7" id="KW-0378">Hydrolase</keyword>
<proteinExistence type="inferred from homology"/>
<feature type="transmembrane region" description="Helical" evidence="12">
    <location>
        <begin position="44"/>
        <end position="63"/>
    </location>
</feature>
<evidence type="ECO:0000313" key="15">
    <source>
        <dbReference type="EMBL" id="MBE6059591.1"/>
    </source>
</evidence>
<dbReference type="Proteomes" id="UP000028542">
    <property type="component" value="Unassembled WGS sequence"/>
</dbReference>
<dbReference type="RefSeq" id="WP_035128790.1">
    <property type="nucleotide sequence ID" value="NZ_JBQHQR010000001.1"/>
</dbReference>
<keyword evidence="6" id="KW-0479">Metal-binding</keyword>
<dbReference type="STRING" id="318464.IO99_00115"/>
<evidence type="ECO:0000313" key="14">
    <source>
        <dbReference type="EMBL" id="KEZ88626.1"/>
    </source>
</evidence>
<evidence type="ECO:0000256" key="7">
    <source>
        <dbReference type="ARBA" id="ARBA00022801"/>
    </source>
</evidence>
<sequence length="282" mass="32284">MIRISKYLIPYIILILIIGFKSELIIGFIIIIIHEIIHLITARILGYSGFSIDILPIGTTLKLKELEEATPKEDIIISLSGPIGNFLIALTSYFLGRYFSNSSFIEFCNYNLVIGIFNLIPAFPLDGGRILRDILNIKLIYKKANKIALNISIVIGYIFGAIFLMGLCMERLVLDFAFFSIFILMISYKEKGRIAYIIMGYIIKKKEKLIGRGYLENKSISVYYKINILQLIELIDKNKYNVFTVLDDEMNMIGVLYEEDILNGIKELGNITLEELLESYEK</sequence>
<dbReference type="SUPFAM" id="SSF54631">
    <property type="entry name" value="CBS-domain pair"/>
    <property type="match status" value="1"/>
</dbReference>
<evidence type="ECO:0000313" key="16">
    <source>
        <dbReference type="Proteomes" id="UP000028542"/>
    </source>
</evidence>
<evidence type="ECO:0000256" key="3">
    <source>
        <dbReference type="ARBA" id="ARBA00007931"/>
    </source>
</evidence>
<evidence type="ECO:0000256" key="8">
    <source>
        <dbReference type="ARBA" id="ARBA00022833"/>
    </source>
</evidence>
<comment type="caution">
    <text evidence="14">The sequence shown here is derived from an EMBL/GenBank/DDBJ whole genome shotgun (WGS) entry which is preliminary data.</text>
</comment>
<dbReference type="GO" id="GO:0008237">
    <property type="term" value="F:metallopeptidase activity"/>
    <property type="evidence" value="ECO:0007669"/>
    <property type="project" value="UniProtKB-KW"/>
</dbReference>
<keyword evidence="4 14" id="KW-0645">Protease</keyword>
<dbReference type="EMBL" id="SVCM01000060">
    <property type="protein sequence ID" value="MBE6059591.1"/>
    <property type="molecule type" value="Genomic_DNA"/>
</dbReference>
<evidence type="ECO:0000256" key="4">
    <source>
        <dbReference type="ARBA" id="ARBA00022670"/>
    </source>
</evidence>
<keyword evidence="8" id="KW-0862">Zinc</keyword>
<evidence type="ECO:0000256" key="9">
    <source>
        <dbReference type="ARBA" id="ARBA00022989"/>
    </source>
</evidence>
<gene>
    <name evidence="15" type="ORF">E7215_05380</name>
    <name evidence="14" type="ORF">IO99_00115</name>
</gene>
<dbReference type="Pfam" id="PF02163">
    <property type="entry name" value="Peptidase_M50"/>
    <property type="match status" value="2"/>
</dbReference>
<feature type="transmembrane region" description="Helical" evidence="12">
    <location>
        <begin position="7"/>
        <end position="32"/>
    </location>
</feature>
<feature type="domain" description="Peptidase M50" evidence="13">
    <location>
        <begin position="28"/>
        <end position="100"/>
    </location>
</feature>
<dbReference type="PANTHER" id="PTHR39188">
    <property type="entry name" value="MEMBRANE-ASSOCIATED ZINC METALLOPROTEASE M50B"/>
    <property type="match status" value="1"/>
</dbReference>
<keyword evidence="16" id="KW-1185">Reference proteome</keyword>
<dbReference type="Proteomes" id="UP000768462">
    <property type="component" value="Unassembled WGS sequence"/>
</dbReference>
<name>A0A084JI42_9CLOT</name>
<evidence type="ECO:0000256" key="11">
    <source>
        <dbReference type="ARBA" id="ARBA00023136"/>
    </source>
</evidence>
<feature type="transmembrane region" description="Helical" evidence="12">
    <location>
        <begin position="75"/>
        <end position="95"/>
    </location>
</feature>
<dbReference type="eggNOG" id="COG1994">
    <property type="taxonomic scope" value="Bacteria"/>
</dbReference>
<evidence type="ECO:0000256" key="2">
    <source>
        <dbReference type="ARBA" id="ARBA00004141"/>
    </source>
</evidence>
<comment type="cofactor">
    <cofactor evidence="1">
        <name>Zn(2+)</name>
        <dbReference type="ChEBI" id="CHEBI:29105"/>
    </cofactor>
</comment>
<organism evidence="14 16">
    <name type="scientific">Clostridium sulfidigenes</name>
    <dbReference type="NCBI Taxonomy" id="318464"/>
    <lineage>
        <taxon>Bacteria</taxon>
        <taxon>Bacillati</taxon>
        <taxon>Bacillota</taxon>
        <taxon>Clostridia</taxon>
        <taxon>Eubacteriales</taxon>
        <taxon>Clostridiaceae</taxon>
        <taxon>Clostridium</taxon>
    </lineage>
</organism>
<comment type="subcellular location">
    <subcellularLocation>
        <location evidence="2">Membrane</location>
        <topology evidence="2">Multi-pass membrane protein</topology>
    </subcellularLocation>
</comment>
<dbReference type="AlphaFoldDB" id="A0A084JI42"/>
<feature type="domain" description="Peptidase M50" evidence="13">
    <location>
        <begin position="110"/>
        <end position="156"/>
    </location>
</feature>
<comment type="similarity">
    <text evidence="3">Belongs to the peptidase M50B family.</text>
</comment>